<protein>
    <submittedName>
        <fullName evidence="2">Uncharacterized protein</fullName>
    </submittedName>
</protein>
<keyword evidence="3" id="KW-1185">Reference proteome</keyword>
<reference evidence="2" key="1">
    <citation type="journal article" date="2023" name="IMA Fungus">
        <title>Comparative genomic study of the Penicillium genus elucidates a diverse pangenome and 15 lateral gene transfer events.</title>
        <authorList>
            <person name="Petersen C."/>
            <person name="Sorensen T."/>
            <person name="Nielsen M.R."/>
            <person name="Sondergaard T.E."/>
            <person name="Sorensen J.L."/>
            <person name="Fitzpatrick D.A."/>
            <person name="Frisvad J.C."/>
            <person name="Nielsen K.L."/>
        </authorList>
    </citation>
    <scope>NUCLEOTIDE SEQUENCE</scope>
    <source>
        <strain evidence="2">IBT 17514</strain>
    </source>
</reference>
<dbReference type="SUPFAM" id="SSF159245">
    <property type="entry name" value="AttH-like"/>
    <property type="match status" value="1"/>
</dbReference>
<feature type="signal peptide" evidence="1">
    <location>
        <begin position="1"/>
        <end position="21"/>
    </location>
</feature>
<dbReference type="Proteomes" id="UP001215712">
    <property type="component" value="Unassembled WGS sequence"/>
</dbReference>
<sequence>MPRMLTKFLSSLSLLITASHAFQYDFFASSTGINAESLPYGERIERWISSYLTRSDGHQYLMLSHLLDMSPSYSIYPLSIFDIEEKEFSQFSVLTEESGLYDYSQDGEFNVSISDFYFGSILAGNSTKQLRTASINPDVQYDITFDFSEPIIFNTGNGGYFQLGDYQTAEWSMPAGRTHDILVKNGVEIRIDPAKSLIIKS</sequence>
<dbReference type="PANTHER" id="PTHR40617">
    <property type="entry name" value="TERPENE CYCLASE ASQC"/>
    <property type="match status" value="1"/>
</dbReference>
<proteinExistence type="predicted"/>
<name>A0AAD6HBD7_9EURO</name>
<dbReference type="InterPro" id="IPR053112">
    <property type="entry name" value="Fungal_Dehydratase/Hydratase"/>
</dbReference>
<organism evidence="2 3">
    <name type="scientific">Penicillium malachiteum</name>
    <dbReference type="NCBI Taxonomy" id="1324776"/>
    <lineage>
        <taxon>Eukaryota</taxon>
        <taxon>Fungi</taxon>
        <taxon>Dikarya</taxon>
        <taxon>Ascomycota</taxon>
        <taxon>Pezizomycotina</taxon>
        <taxon>Eurotiomycetes</taxon>
        <taxon>Eurotiomycetidae</taxon>
        <taxon>Eurotiales</taxon>
        <taxon>Aspergillaceae</taxon>
        <taxon>Penicillium</taxon>
    </lineage>
</organism>
<evidence type="ECO:0000256" key="1">
    <source>
        <dbReference type="SAM" id="SignalP"/>
    </source>
</evidence>
<reference evidence="2" key="2">
    <citation type="submission" date="2023-01" db="EMBL/GenBank/DDBJ databases">
        <authorList>
            <person name="Petersen C."/>
        </authorList>
    </citation>
    <scope>NUCLEOTIDE SEQUENCE</scope>
    <source>
        <strain evidence="2">IBT 17514</strain>
    </source>
</reference>
<evidence type="ECO:0000313" key="2">
    <source>
        <dbReference type="EMBL" id="KAJ5703900.1"/>
    </source>
</evidence>
<dbReference type="EMBL" id="JAQJAN010000020">
    <property type="protein sequence ID" value="KAJ5703900.1"/>
    <property type="molecule type" value="Genomic_DNA"/>
</dbReference>
<dbReference type="AlphaFoldDB" id="A0AAD6HBD7"/>
<comment type="caution">
    <text evidence="2">The sequence shown here is derived from an EMBL/GenBank/DDBJ whole genome shotgun (WGS) entry which is preliminary data.</text>
</comment>
<gene>
    <name evidence="2" type="ORF">N7493_011038</name>
</gene>
<accession>A0AAD6HBD7</accession>
<feature type="chain" id="PRO_5042011238" evidence="1">
    <location>
        <begin position="22"/>
        <end position="201"/>
    </location>
</feature>
<keyword evidence="1" id="KW-0732">Signal</keyword>
<dbReference type="PANTHER" id="PTHR40617:SF1">
    <property type="entry name" value="ATTH DOMAIN-CONTAINING PROTEIN-RELATED"/>
    <property type="match status" value="1"/>
</dbReference>
<evidence type="ECO:0000313" key="3">
    <source>
        <dbReference type="Proteomes" id="UP001215712"/>
    </source>
</evidence>